<dbReference type="PANTHER" id="PTHR31720">
    <property type="entry name" value="SERPENTINE RECEPTOR, CLASS Z-RELATED"/>
    <property type="match status" value="1"/>
</dbReference>
<accession>A0A6A5GKJ9</accession>
<evidence type="ECO:0008006" key="4">
    <source>
        <dbReference type="Google" id="ProtNLM"/>
    </source>
</evidence>
<gene>
    <name evidence="2" type="ORF">GCK72_021732</name>
</gene>
<dbReference type="GeneID" id="9827208"/>
<feature type="transmembrane region" description="Helical" evidence="1">
    <location>
        <begin position="34"/>
        <end position="58"/>
    </location>
</feature>
<name>A0A6A5GKJ9_CAERE</name>
<dbReference type="InterPro" id="IPR018817">
    <property type="entry name" value="7TM_GPCR_serpentine_rcpt_Srz"/>
</dbReference>
<comment type="caution">
    <text evidence="2">The sequence shown here is derived from an EMBL/GenBank/DDBJ whole genome shotgun (WGS) entry which is preliminary data.</text>
</comment>
<reference evidence="2 3" key="1">
    <citation type="submission" date="2019-12" db="EMBL/GenBank/DDBJ databases">
        <title>Chromosome-level assembly of the Caenorhabditis remanei genome.</title>
        <authorList>
            <person name="Teterina A.A."/>
            <person name="Willis J.H."/>
            <person name="Phillips P.C."/>
        </authorList>
    </citation>
    <scope>NUCLEOTIDE SEQUENCE [LARGE SCALE GENOMIC DNA]</scope>
    <source>
        <strain evidence="2 3">PX506</strain>
        <tissue evidence="2">Whole organism</tissue>
    </source>
</reference>
<keyword evidence="1" id="KW-1133">Transmembrane helix</keyword>
<feature type="transmembrane region" description="Helical" evidence="1">
    <location>
        <begin position="5"/>
        <end position="22"/>
    </location>
</feature>
<evidence type="ECO:0000256" key="1">
    <source>
        <dbReference type="SAM" id="Phobius"/>
    </source>
</evidence>
<feature type="transmembrane region" description="Helical" evidence="1">
    <location>
        <begin position="114"/>
        <end position="137"/>
    </location>
</feature>
<dbReference type="RefSeq" id="XP_053583376.1">
    <property type="nucleotide sequence ID" value="XM_053734463.1"/>
</dbReference>
<dbReference type="Pfam" id="PF10325">
    <property type="entry name" value="7TM_GPCR_Srz"/>
    <property type="match status" value="1"/>
</dbReference>
<proteinExistence type="predicted"/>
<protein>
    <recommendedName>
        <fullName evidence="4">Serpentine receptor class gamma</fullName>
    </recommendedName>
</protein>
<dbReference type="CTD" id="9827208"/>
<dbReference type="EMBL" id="WUAV01000005">
    <property type="protein sequence ID" value="KAF1755163.1"/>
    <property type="molecule type" value="Genomic_DNA"/>
</dbReference>
<keyword evidence="1" id="KW-0472">Membrane</keyword>
<feature type="transmembrane region" description="Helical" evidence="1">
    <location>
        <begin position="79"/>
        <end position="102"/>
    </location>
</feature>
<dbReference type="Proteomes" id="UP000483820">
    <property type="component" value="Chromosome V"/>
</dbReference>
<dbReference type="KEGG" id="crq:GCK72_021732"/>
<evidence type="ECO:0000313" key="3">
    <source>
        <dbReference type="Proteomes" id="UP000483820"/>
    </source>
</evidence>
<sequence length="186" mass="21745">MNRVIFLIYLVIIIKYAIWFVIDDNDNSYIEYYLVFGIGEFFILTILMLISALLYIPIMICIRKNAHLTSFIKHKPHRYIFYQTFALVVLKSATIQGIFVHIQIDEYPLFDGGTYFHIAMWNALSIPVIIQASYILCNKRNLETLGYNNSIKTLIVSTFYYYFRRSKVQPAAHIEYPSRIASTAIS</sequence>
<dbReference type="AlphaFoldDB" id="A0A6A5GKJ9"/>
<keyword evidence="1" id="KW-0812">Transmembrane</keyword>
<organism evidence="2 3">
    <name type="scientific">Caenorhabditis remanei</name>
    <name type="common">Caenorhabditis vulgaris</name>
    <dbReference type="NCBI Taxonomy" id="31234"/>
    <lineage>
        <taxon>Eukaryota</taxon>
        <taxon>Metazoa</taxon>
        <taxon>Ecdysozoa</taxon>
        <taxon>Nematoda</taxon>
        <taxon>Chromadorea</taxon>
        <taxon>Rhabditida</taxon>
        <taxon>Rhabditina</taxon>
        <taxon>Rhabditomorpha</taxon>
        <taxon>Rhabditoidea</taxon>
        <taxon>Rhabditidae</taxon>
        <taxon>Peloderinae</taxon>
        <taxon>Caenorhabditis</taxon>
    </lineage>
</organism>
<evidence type="ECO:0000313" key="2">
    <source>
        <dbReference type="EMBL" id="KAF1755163.1"/>
    </source>
</evidence>